<dbReference type="AlphaFoldDB" id="A0A3M7STM2"/>
<evidence type="ECO:0000256" key="4">
    <source>
        <dbReference type="ARBA" id="ARBA00022692"/>
    </source>
</evidence>
<evidence type="ECO:0000256" key="5">
    <source>
        <dbReference type="ARBA" id="ARBA00022989"/>
    </source>
</evidence>
<dbReference type="GO" id="GO:0005436">
    <property type="term" value="F:sodium:phosphate symporter activity"/>
    <property type="evidence" value="ECO:0007669"/>
    <property type="project" value="InterPro"/>
</dbReference>
<evidence type="ECO:0000256" key="7">
    <source>
        <dbReference type="SAM" id="Phobius"/>
    </source>
</evidence>
<dbReference type="STRING" id="10195.A0A3M7STM2"/>
<evidence type="ECO:0000313" key="8">
    <source>
        <dbReference type="EMBL" id="RNA39055.1"/>
    </source>
</evidence>
<keyword evidence="4 7" id="KW-0812">Transmembrane</keyword>
<proteinExistence type="inferred from homology"/>
<feature type="transmembrane region" description="Helical" evidence="7">
    <location>
        <begin position="250"/>
        <end position="275"/>
    </location>
</feature>
<dbReference type="Pfam" id="PF02690">
    <property type="entry name" value="Na_Pi_cotrans"/>
    <property type="match status" value="2"/>
</dbReference>
<feature type="transmembrane region" description="Helical" evidence="7">
    <location>
        <begin position="371"/>
        <end position="392"/>
    </location>
</feature>
<evidence type="ECO:0000256" key="1">
    <source>
        <dbReference type="ARBA" id="ARBA00004424"/>
    </source>
</evidence>
<organism evidence="8 9">
    <name type="scientific">Brachionus plicatilis</name>
    <name type="common">Marine rotifer</name>
    <name type="synonym">Brachionus muelleri</name>
    <dbReference type="NCBI Taxonomy" id="10195"/>
    <lineage>
        <taxon>Eukaryota</taxon>
        <taxon>Metazoa</taxon>
        <taxon>Spiralia</taxon>
        <taxon>Gnathifera</taxon>
        <taxon>Rotifera</taxon>
        <taxon>Eurotatoria</taxon>
        <taxon>Monogononta</taxon>
        <taxon>Pseudotrocha</taxon>
        <taxon>Ploima</taxon>
        <taxon>Brachionidae</taxon>
        <taxon>Brachionus</taxon>
    </lineage>
</organism>
<keyword evidence="9" id="KW-1185">Reference proteome</keyword>
<keyword evidence="6 7" id="KW-0472">Membrane</keyword>
<dbReference type="PANTHER" id="PTHR10010:SF46">
    <property type="entry name" value="SODIUM-DEPENDENT PHOSPHATE TRANSPORT PROTEIN 2B"/>
    <property type="match status" value="1"/>
</dbReference>
<name>A0A3M7STM2_BRAPC</name>
<dbReference type="GO" id="GO:0044341">
    <property type="term" value="P:sodium-dependent phosphate transport"/>
    <property type="evidence" value="ECO:0007669"/>
    <property type="project" value="InterPro"/>
</dbReference>
<evidence type="ECO:0000256" key="6">
    <source>
        <dbReference type="ARBA" id="ARBA00023136"/>
    </source>
</evidence>
<evidence type="ECO:0000313" key="9">
    <source>
        <dbReference type="Proteomes" id="UP000276133"/>
    </source>
</evidence>
<dbReference type="OrthoDB" id="76259at2759"/>
<dbReference type="EMBL" id="REGN01000792">
    <property type="protein sequence ID" value="RNA39055.1"/>
    <property type="molecule type" value="Genomic_DNA"/>
</dbReference>
<dbReference type="InterPro" id="IPR003841">
    <property type="entry name" value="Na/Pi_transpt"/>
</dbReference>
<keyword evidence="5 7" id="KW-1133">Transmembrane helix</keyword>
<feature type="transmembrane region" description="Helical" evidence="7">
    <location>
        <begin position="295"/>
        <end position="317"/>
    </location>
</feature>
<accession>A0A3M7STM2</accession>
<evidence type="ECO:0000256" key="3">
    <source>
        <dbReference type="ARBA" id="ARBA00022475"/>
    </source>
</evidence>
<feature type="transmembrane region" description="Helical" evidence="7">
    <location>
        <begin position="338"/>
        <end position="359"/>
    </location>
</feature>
<feature type="transmembrane region" description="Helical" evidence="7">
    <location>
        <begin position="145"/>
        <end position="163"/>
    </location>
</feature>
<comment type="subcellular location">
    <subcellularLocation>
        <location evidence="1">Apical cell membrane</location>
        <topology evidence="1">Multi-pass membrane protein</topology>
    </subcellularLocation>
</comment>
<evidence type="ECO:0000256" key="2">
    <source>
        <dbReference type="ARBA" id="ARBA00005808"/>
    </source>
</evidence>
<dbReference type="GO" id="GO:0016324">
    <property type="term" value="C:apical plasma membrane"/>
    <property type="evidence" value="ECO:0007669"/>
    <property type="project" value="UniProtKB-SubCell"/>
</dbReference>
<dbReference type="PANTHER" id="PTHR10010">
    <property type="entry name" value="SOLUTE CARRIER FAMILY 34 SODIUM PHOSPHATE , MEMBER 2-RELATED"/>
    <property type="match status" value="1"/>
</dbReference>
<sequence>MNELDSIRIMTESDETKQEIIQSDSMPCREWKEYDSKLITIAVILITPAFLKYQNILKNLFSDPITALCLGILTTSILQNAAATTSIIITMVGTGLISSVKNAIPAIMGSNIGTCVTSSFVALTLSNNSISLGRAFAAATLNDMFNILTTLILLPTEIFFNILSSLTEKIVKFINFEEKKLLKDLNIIGKIQTPFTNLLIQIDKSELDRLDNRSTIALRYCGKDGSNFTEECNYLAMPLVKNYGDNITGFIFLIASTLLLLIIFFCIVKVLRLIIAGPIALWVSRAINAEFSGKYQWLMHLVLFLIAFLVTLIVQSSNLITATLVPLCGIGAVSLQRAYVMIMGSNIGTTVTGILSALSQPGCTLKKSLQLALVYTLFNLLGVILWLPIPLLQFPKKIAKNLVVRYCFVILPDRLKNFFTFKSIGSSNFHKKLYASKYGRVLRRLSSVDTS</sequence>
<feature type="transmembrane region" description="Helical" evidence="7">
    <location>
        <begin position="104"/>
        <end position="125"/>
    </location>
</feature>
<dbReference type="Proteomes" id="UP000276133">
    <property type="component" value="Unassembled WGS sequence"/>
</dbReference>
<feature type="transmembrane region" description="Helical" evidence="7">
    <location>
        <begin position="36"/>
        <end position="53"/>
    </location>
</feature>
<protein>
    <submittedName>
        <fullName evidence="8">Sodium-dependent phosphate transport 2A</fullName>
    </submittedName>
</protein>
<comment type="caution">
    <text evidence="8">The sequence shown here is derived from an EMBL/GenBank/DDBJ whole genome shotgun (WGS) entry which is preliminary data.</text>
</comment>
<keyword evidence="3" id="KW-1003">Cell membrane</keyword>
<reference evidence="8 9" key="1">
    <citation type="journal article" date="2018" name="Sci. Rep.">
        <title>Genomic signatures of local adaptation to the degree of environmental predictability in rotifers.</title>
        <authorList>
            <person name="Franch-Gras L."/>
            <person name="Hahn C."/>
            <person name="Garcia-Roger E.M."/>
            <person name="Carmona M.J."/>
            <person name="Serra M."/>
            <person name="Gomez A."/>
        </authorList>
    </citation>
    <scope>NUCLEOTIDE SEQUENCE [LARGE SCALE GENOMIC DNA]</scope>
    <source>
        <strain evidence="8">HYR1</strain>
    </source>
</reference>
<comment type="similarity">
    <text evidence="2">Belongs to the SLC34A transporter family.</text>
</comment>
<gene>
    <name evidence="8" type="ORF">BpHYR1_012751</name>
</gene>
<feature type="transmembrane region" description="Helical" evidence="7">
    <location>
        <begin position="65"/>
        <end position="92"/>
    </location>
</feature>